<dbReference type="OrthoDB" id="5730196at2"/>
<dbReference type="EMBL" id="CP009888">
    <property type="protein sequence ID" value="AIY64232.1"/>
    <property type="molecule type" value="Genomic_DNA"/>
</dbReference>
<keyword evidence="4" id="KW-0175">Coiled coil</keyword>
<dbReference type="PANTHER" id="PTHR30469:SF12">
    <property type="entry name" value="MULTIDRUG RESISTANCE PROTEIN MDTA"/>
    <property type="match status" value="1"/>
</dbReference>
<name>A0A0A7EDZ8_9GAMM</name>
<dbReference type="eggNOG" id="COG0845">
    <property type="taxonomic scope" value="Bacteria"/>
</dbReference>
<evidence type="ECO:0000256" key="4">
    <source>
        <dbReference type="SAM" id="Coils"/>
    </source>
</evidence>
<dbReference type="InterPro" id="IPR058627">
    <property type="entry name" value="MdtA-like_C"/>
</dbReference>
<dbReference type="InterPro" id="IPR006143">
    <property type="entry name" value="RND_pump_MFP"/>
</dbReference>
<evidence type="ECO:0000256" key="1">
    <source>
        <dbReference type="ARBA" id="ARBA00004196"/>
    </source>
</evidence>
<feature type="domain" description="Multidrug resistance protein MdtA-like C-terminal permuted SH3" evidence="6">
    <location>
        <begin position="313"/>
        <end position="357"/>
    </location>
</feature>
<keyword evidence="8" id="KW-1185">Reference proteome</keyword>
<accession>A0A0A7EDZ8</accession>
<dbReference type="Pfam" id="PF25967">
    <property type="entry name" value="RND-MFP_C"/>
    <property type="match status" value="1"/>
</dbReference>
<evidence type="ECO:0000259" key="5">
    <source>
        <dbReference type="Pfam" id="PF25917"/>
    </source>
</evidence>
<dbReference type="NCBIfam" id="TIGR01730">
    <property type="entry name" value="RND_mfp"/>
    <property type="match status" value="1"/>
</dbReference>
<evidence type="ECO:0000256" key="2">
    <source>
        <dbReference type="ARBA" id="ARBA00009477"/>
    </source>
</evidence>
<proteinExistence type="inferred from homology"/>
<dbReference type="GO" id="GO:0015562">
    <property type="term" value="F:efflux transmembrane transporter activity"/>
    <property type="evidence" value="ECO:0007669"/>
    <property type="project" value="TreeGrafter"/>
</dbReference>
<dbReference type="PANTHER" id="PTHR30469">
    <property type="entry name" value="MULTIDRUG RESISTANCE PROTEIN MDTA"/>
    <property type="match status" value="1"/>
</dbReference>
<dbReference type="HOGENOM" id="CLU_018816_18_0_6"/>
<protein>
    <submittedName>
        <fullName evidence="7">Membrane protein</fullName>
    </submittedName>
</protein>
<evidence type="ECO:0000313" key="8">
    <source>
        <dbReference type="Proteomes" id="UP000030341"/>
    </source>
</evidence>
<dbReference type="KEGG" id="pseo:OM33_02990"/>
<feature type="coiled-coil region" evidence="4">
    <location>
        <begin position="104"/>
        <end position="184"/>
    </location>
</feature>
<dbReference type="Gene3D" id="2.40.420.20">
    <property type="match status" value="1"/>
</dbReference>
<comment type="similarity">
    <text evidence="2">Belongs to the membrane fusion protein (MFP) (TC 8.A.1) family.</text>
</comment>
<dbReference type="Proteomes" id="UP000030341">
    <property type="component" value="Chromosome 1"/>
</dbReference>
<dbReference type="RefSeq" id="WP_038638586.1">
    <property type="nucleotide sequence ID" value="NZ_CP009888.1"/>
</dbReference>
<dbReference type="Gene3D" id="2.40.50.100">
    <property type="match status" value="1"/>
</dbReference>
<dbReference type="Pfam" id="PF25917">
    <property type="entry name" value="BSH_RND"/>
    <property type="match status" value="1"/>
</dbReference>
<gene>
    <name evidence="7" type="ORF">OM33_02990</name>
</gene>
<dbReference type="Gene3D" id="2.40.30.170">
    <property type="match status" value="1"/>
</dbReference>
<dbReference type="InterPro" id="IPR058625">
    <property type="entry name" value="MdtA-like_BSH"/>
</dbReference>
<reference evidence="7 8" key="1">
    <citation type="submission" date="2014-11" db="EMBL/GenBank/DDBJ databases">
        <title>Complete Genome Sequence of Pseudoalteromonas sp. Strain OCN003 Isolated from Kaneohe Bay, Oahu, Hawaii.</title>
        <authorList>
            <person name="Beurmann S."/>
            <person name="Videau P."/>
            <person name="Ushijima B."/>
            <person name="Smith A.M."/>
            <person name="Aeby G.S."/>
            <person name="Callahan S.M."/>
            <person name="Belcaid M."/>
        </authorList>
    </citation>
    <scope>NUCLEOTIDE SEQUENCE [LARGE SCALE GENOMIC DNA]</scope>
    <source>
        <strain evidence="7 8">OCN003</strain>
    </source>
</reference>
<comment type="subcellular location">
    <subcellularLocation>
        <location evidence="1">Cell envelope</location>
    </subcellularLocation>
</comment>
<keyword evidence="3" id="KW-0813">Transport</keyword>
<dbReference type="AlphaFoldDB" id="A0A0A7EDZ8"/>
<dbReference type="Gene3D" id="1.10.287.470">
    <property type="entry name" value="Helix hairpin bin"/>
    <property type="match status" value="1"/>
</dbReference>
<evidence type="ECO:0000259" key="6">
    <source>
        <dbReference type="Pfam" id="PF25967"/>
    </source>
</evidence>
<evidence type="ECO:0000313" key="7">
    <source>
        <dbReference type="EMBL" id="AIY64232.1"/>
    </source>
</evidence>
<dbReference type="SUPFAM" id="SSF111369">
    <property type="entry name" value="HlyD-like secretion proteins"/>
    <property type="match status" value="1"/>
</dbReference>
<dbReference type="GO" id="GO:1990281">
    <property type="term" value="C:efflux pump complex"/>
    <property type="evidence" value="ECO:0007669"/>
    <property type="project" value="TreeGrafter"/>
</dbReference>
<dbReference type="STRING" id="1348114.OM33_02990"/>
<sequence>MKALLVKILVPIGIVLLGVVGFSLIKASAADDGDKKPVDTRPTVSVKALKAVEHQVLLTSFGEVKPLETTRLAAQVSGEVTSWHKNFVAGGLVKRGEVLFSIEKDNYQAALLQAEAALTSAQAALIEEQAKAQVAEDEAARFPNKPRTDLFLRKPQVLSAQAQVKSAQAALMRAQRDLEDCDVKAPYDALIISREVGVGQFVNKGTQVAQLNNIETAEIIVPIAGFDSLFLPAPLAETPVNISYKGINSFVRQGKIARDLGVIDSATRMSHIVVQVEDPYNLKSKGSDLKFGKYVEVSFAGKQLSEVFKLPQELVNNRTVWVVDDEQKLQAKEVNVLRTEGAYFLIDKGLTNDEKLVLTLPEYPQAGMEVKLAASNASDALK</sequence>
<organism evidence="7 8">
    <name type="scientific">Pseudoalteromonas piratica</name>
    <dbReference type="NCBI Taxonomy" id="1348114"/>
    <lineage>
        <taxon>Bacteria</taxon>
        <taxon>Pseudomonadati</taxon>
        <taxon>Pseudomonadota</taxon>
        <taxon>Gammaproteobacteria</taxon>
        <taxon>Alteromonadales</taxon>
        <taxon>Pseudoalteromonadaceae</taxon>
        <taxon>Pseudoalteromonas</taxon>
    </lineage>
</organism>
<evidence type="ECO:0000256" key="3">
    <source>
        <dbReference type="ARBA" id="ARBA00022448"/>
    </source>
</evidence>
<feature type="domain" description="Multidrug resistance protein MdtA-like barrel-sandwich hybrid" evidence="5">
    <location>
        <begin position="70"/>
        <end position="208"/>
    </location>
</feature>